<dbReference type="Gene3D" id="3.80.10.10">
    <property type="entry name" value="Ribonuclease Inhibitor"/>
    <property type="match status" value="1"/>
</dbReference>
<dbReference type="AlphaFoldDB" id="A0A485KVP9"/>
<dbReference type="EMBL" id="CAADRA010005357">
    <property type="protein sequence ID" value="VFT88880.1"/>
    <property type="molecule type" value="Genomic_DNA"/>
</dbReference>
<gene>
    <name evidence="3" type="primary">Aste57867_12025</name>
    <name evidence="2" type="ORF">As57867_011980</name>
    <name evidence="3" type="ORF">ASTE57867_12025</name>
</gene>
<name>A0A485KVP9_9STRA</name>
<evidence type="ECO:0000313" key="2">
    <source>
        <dbReference type="EMBL" id="KAF0697253.1"/>
    </source>
</evidence>
<organism evidence="3 4">
    <name type="scientific">Aphanomyces stellatus</name>
    <dbReference type="NCBI Taxonomy" id="120398"/>
    <lineage>
        <taxon>Eukaryota</taxon>
        <taxon>Sar</taxon>
        <taxon>Stramenopiles</taxon>
        <taxon>Oomycota</taxon>
        <taxon>Saprolegniomycetes</taxon>
        <taxon>Saprolegniales</taxon>
        <taxon>Verrucalvaceae</taxon>
        <taxon>Aphanomyces</taxon>
    </lineage>
</organism>
<proteinExistence type="predicted"/>
<dbReference type="PANTHER" id="PTHR24114:SF2">
    <property type="entry name" value="F-BOX DOMAIN-CONTAINING PROTEIN-RELATED"/>
    <property type="match status" value="1"/>
</dbReference>
<dbReference type="SMART" id="SM00368">
    <property type="entry name" value="LRR_RI"/>
    <property type="match status" value="3"/>
</dbReference>
<evidence type="ECO:0000313" key="3">
    <source>
        <dbReference type="EMBL" id="VFT88880.1"/>
    </source>
</evidence>
<accession>A0A485KVP9</accession>
<evidence type="ECO:0000256" key="1">
    <source>
        <dbReference type="SAM" id="MobiDB-lite"/>
    </source>
</evidence>
<dbReference type="InterPro" id="IPR052394">
    <property type="entry name" value="LRR-containing"/>
</dbReference>
<dbReference type="Pfam" id="PF13516">
    <property type="entry name" value="LRR_6"/>
    <property type="match status" value="2"/>
</dbReference>
<dbReference type="InterPro" id="IPR001611">
    <property type="entry name" value="Leu-rich_rpt"/>
</dbReference>
<dbReference type="Proteomes" id="UP000332933">
    <property type="component" value="Unassembled WGS sequence"/>
</dbReference>
<keyword evidence="4" id="KW-1185">Reference proteome</keyword>
<dbReference type="SUPFAM" id="SSF52047">
    <property type="entry name" value="RNI-like"/>
    <property type="match status" value="1"/>
</dbReference>
<reference evidence="2" key="2">
    <citation type="submission" date="2019-06" db="EMBL/GenBank/DDBJ databases">
        <title>Genomics analysis of Aphanomyces spp. identifies a new class of oomycete effector associated with host adaptation.</title>
        <authorList>
            <person name="Gaulin E."/>
        </authorList>
    </citation>
    <scope>NUCLEOTIDE SEQUENCE</scope>
    <source>
        <strain evidence="2">CBS 578.67</strain>
    </source>
</reference>
<protein>
    <submittedName>
        <fullName evidence="3">Aste57867_12025 protein</fullName>
    </submittedName>
</protein>
<sequence length="464" mass="52590">MGPRKRVGSAAGQLTEVAPESSRRKTTLRGGAVRLEDYWLPPDLMERVARFVPDDETFFRLLEAFNRTGILSDALQAIWTLSKKTMERDELWPNLMMPKMLPPAIIRGIPIAARYYDEVHFEHLSDVDAIVNAIPLTTSVVWFNAIQSMAIPRPWTSFCDRLSTLHITHLSEEMCDAGRMDLVLDVLPRLPHLRTLSLIFCSVHAISPFTRYIRDSKLTRLTFEGMPIEDEESDDESDDDTWVINDDRERSRITEADVDCLTHWLTHNPVVLFEWAAFRLPVTQPCVSQFLDALFGCDTLTTFGQESLDIPNLASYEFRHPNLLSKMSIRWCDLSRDRFGALCRGLDKAPRLTELDLSHLDIDDGGILNVFERLPNLNIRTLEVASNEIDDDACTVLAELLPTTCIRRLDLSHNRISNKGALALAKAIPKSPRLIELNLKENRILKKGLDALVKACGSRVNLSS</sequence>
<dbReference type="InterPro" id="IPR032675">
    <property type="entry name" value="LRR_dom_sf"/>
</dbReference>
<dbReference type="OrthoDB" id="120976at2759"/>
<dbReference type="EMBL" id="VJMH01005336">
    <property type="protein sequence ID" value="KAF0697253.1"/>
    <property type="molecule type" value="Genomic_DNA"/>
</dbReference>
<dbReference type="PANTHER" id="PTHR24114">
    <property type="entry name" value="LEUCINE RICH REPEAT FAMILY PROTEIN"/>
    <property type="match status" value="1"/>
</dbReference>
<feature type="region of interest" description="Disordered" evidence="1">
    <location>
        <begin position="1"/>
        <end position="25"/>
    </location>
</feature>
<reference evidence="3 4" key="1">
    <citation type="submission" date="2019-03" db="EMBL/GenBank/DDBJ databases">
        <authorList>
            <person name="Gaulin E."/>
            <person name="Dumas B."/>
        </authorList>
    </citation>
    <scope>NUCLEOTIDE SEQUENCE [LARGE SCALE GENOMIC DNA]</scope>
    <source>
        <strain evidence="3">CBS 568.67</strain>
    </source>
</reference>
<evidence type="ECO:0000313" key="4">
    <source>
        <dbReference type="Proteomes" id="UP000332933"/>
    </source>
</evidence>